<organism evidence="3">
    <name type="scientific">Photinus pyralis</name>
    <name type="common">Common eastern firefly</name>
    <name type="synonym">Lampyris pyralis</name>
    <dbReference type="NCBI Taxonomy" id="7054"/>
    <lineage>
        <taxon>Eukaryota</taxon>
        <taxon>Metazoa</taxon>
        <taxon>Ecdysozoa</taxon>
        <taxon>Arthropoda</taxon>
        <taxon>Hexapoda</taxon>
        <taxon>Insecta</taxon>
        <taxon>Pterygota</taxon>
        <taxon>Neoptera</taxon>
        <taxon>Endopterygota</taxon>
        <taxon>Coleoptera</taxon>
        <taxon>Polyphaga</taxon>
        <taxon>Elateriformia</taxon>
        <taxon>Elateroidea</taxon>
        <taxon>Lampyridae</taxon>
        <taxon>Lampyrinae</taxon>
        <taxon>Photinus</taxon>
    </lineage>
</organism>
<dbReference type="EMBL" id="VVIM01000001">
    <property type="protein sequence ID" value="KAB0804303.1"/>
    <property type="molecule type" value="Genomic_DNA"/>
</dbReference>
<evidence type="ECO:0000313" key="3">
    <source>
        <dbReference type="EMBL" id="JAV71252.1"/>
    </source>
</evidence>
<accession>A0A1Y1LC58</accession>
<reference evidence="3" key="1">
    <citation type="journal article" date="2016" name="Sci. Rep.">
        <title>Molecular characterization of firefly nuptial gifts: a multi-omics approach sheds light on postcopulatory sexual selection.</title>
        <authorList>
            <person name="Al-Wathiqui N."/>
            <person name="Fallon T.R."/>
            <person name="South A."/>
            <person name="Weng J.K."/>
            <person name="Lewis S.M."/>
        </authorList>
    </citation>
    <scope>NUCLEOTIDE SEQUENCE</scope>
</reference>
<evidence type="ECO:0000313" key="5">
    <source>
        <dbReference type="Proteomes" id="UP000327044"/>
    </source>
</evidence>
<evidence type="ECO:0000259" key="2">
    <source>
        <dbReference type="Pfam" id="PF08768"/>
    </source>
</evidence>
<sequence>MPPVQFHPAVEPIRWLVGKWKSTKAVGDFPTIKPFTYNEEMEFESLGQPLLNYQSKTCHPVANNPMHLESGFLRINPGTSNVAFMVSHNFGLVSLEEGTVVDNNLNLKSTHIGRMSFAKDPAVTEIARSFVYSPNDKKLHITVLMATSNTELHQHLVVEYEKL</sequence>
<proteinExistence type="predicted"/>
<dbReference type="SUPFAM" id="SSF50814">
    <property type="entry name" value="Lipocalins"/>
    <property type="match status" value="1"/>
</dbReference>
<dbReference type="InParanoid" id="A0A1Y1LC58"/>
<dbReference type="EMBL" id="GEZM01060136">
    <property type="protein sequence ID" value="JAV71252.1"/>
    <property type="molecule type" value="Transcribed_RNA"/>
</dbReference>
<dbReference type="OrthoDB" id="58529at2759"/>
<evidence type="ECO:0000313" key="4">
    <source>
        <dbReference type="EMBL" id="KAB0804303.1"/>
    </source>
</evidence>
<reference evidence="4" key="3">
    <citation type="submission" date="2019-08" db="EMBL/GenBank/DDBJ databases">
        <authorList>
            <consortium name="Photinus pyralis genome working group"/>
            <person name="Fallon T.R."/>
            <person name="Sander Lower S.E."/>
            <person name="Weng J.-K."/>
        </authorList>
    </citation>
    <scope>NUCLEOTIDE SEQUENCE</scope>
    <source>
        <strain evidence="4">1611_PpyrPB1</strain>
        <tissue evidence="4">Whole body</tissue>
    </source>
</reference>
<protein>
    <recommendedName>
        <fullName evidence="2">THAP4-like heme-binding domain-containing protein</fullName>
    </recommendedName>
</protein>
<evidence type="ECO:0000256" key="1">
    <source>
        <dbReference type="ARBA" id="ARBA00036993"/>
    </source>
</evidence>
<dbReference type="AlphaFoldDB" id="A0A1Y1LC58"/>
<dbReference type="InterPro" id="IPR045165">
    <property type="entry name" value="Nitrobindin"/>
</dbReference>
<dbReference type="InterPro" id="IPR012674">
    <property type="entry name" value="Calycin"/>
</dbReference>
<name>A0A1Y1LC58_PHOPY</name>
<dbReference type="PANTHER" id="PTHR15854:SF4">
    <property type="entry name" value="PEROXYNITRITE ISOMERASE THAP4"/>
    <property type="match status" value="1"/>
</dbReference>
<dbReference type="Pfam" id="PF08768">
    <property type="entry name" value="THAP4_heme-bd"/>
    <property type="match status" value="1"/>
</dbReference>
<gene>
    <name evidence="4" type="ORF">PPYR_01273</name>
</gene>
<dbReference type="InterPro" id="IPR014878">
    <property type="entry name" value="THAP4-like_heme-bd"/>
</dbReference>
<feature type="domain" description="THAP4-like heme-binding" evidence="2">
    <location>
        <begin position="10"/>
        <end position="162"/>
    </location>
</feature>
<reference evidence="4 5" key="2">
    <citation type="journal article" date="2018" name="Elife">
        <title>Firefly genomes illuminate parallel origins of bioluminescence in beetles.</title>
        <authorList>
            <person name="Fallon T.R."/>
            <person name="Lower S.E."/>
            <person name="Chang C.H."/>
            <person name="Bessho-Uehara M."/>
            <person name="Martin G.J."/>
            <person name="Bewick A.J."/>
            <person name="Behringer M."/>
            <person name="Debat H.J."/>
            <person name="Wong I."/>
            <person name="Day J.C."/>
            <person name="Suvorov A."/>
            <person name="Silva C.J."/>
            <person name="Stanger-Hall K.F."/>
            <person name="Hall D.W."/>
            <person name="Schmitz R.J."/>
            <person name="Nelson D.R."/>
            <person name="Lewis S.M."/>
            <person name="Shigenobu S."/>
            <person name="Bybee S.M."/>
            <person name="Larracuente A.M."/>
            <person name="Oba Y."/>
            <person name="Weng J.K."/>
        </authorList>
    </citation>
    <scope>NUCLEOTIDE SEQUENCE [LARGE SCALE GENOMIC DNA]</scope>
    <source>
        <strain evidence="4">1611_PpyrPB1</strain>
        <tissue evidence="4">Whole body</tissue>
    </source>
</reference>
<dbReference type="Gene3D" id="2.40.128.20">
    <property type="match status" value="1"/>
</dbReference>
<dbReference type="PANTHER" id="PTHR15854">
    <property type="entry name" value="THAP4 PROTEIN"/>
    <property type="match status" value="1"/>
</dbReference>
<keyword evidence="5" id="KW-1185">Reference proteome</keyword>
<dbReference type="Proteomes" id="UP000327044">
    <property type="component" value="Unassembled WGS sequence"/>
</dbReference>
<comment type="catalytic activity">
    <reaction evidence="1">
        <text>peroxynitrite = nitrate</text>
        <dbReference type="Rhea" id="RHEA:63116"/>
        <dbReference type="ChEBI" id="CHEBI:17632"/>
        <dbReference type="ChEBI" id="CHEBI:25941"/>
    </reaction>
    <physiologicalReaction direction="left-to-right" evidence="1">
        <dbReference type="Rhea" id="RHEA:63117"/>
    </physiologicalReaction>
</comment>
<dbReference type="CDD" id="cd07828">
    <property type="entry name" value="lipocalin_heme-bd-THAP4-like"/>
    <property type="match status" value="1"/>
</dbReference>